<accession>A0ABX2H7M9</accession>
<keyword evidence="2" id="KW-0378">Hydrolase</keyword>
<evidence type="ECO:0000259" key="3">
    <source>
        <dbReference type="SMART" id="SM01217"/>
    </source>
</evidence>
<dbReference type="SMART" id="SM01217">
    <property type="entry name" value="Fn3_like"/>
    <property type="match status" value="1"/>
</dbReference>
<dbReference type="Pfam" id="PF00933">
    <property type="entry name" value="Glyco_hydro_3"/>
    <property type="match status" value="1"/>
</dbReference>
<dbReference type="Gene3D" id="3.40.50.1700">
    <property type="entry name" value="Glycoside hydrolase family 3 C-terminal domain"/>
    <property type="match status" value="1"/>
</dbReference>
<dbReference type="Gene3D" id="3.20.20.300">
    <property type="entry name" value="Glycoside hydrolase, family 3, N-terminal domain"/>
    <property type="match status" value="1"/>
</dbReference>
<evidence type="ECO:0000256" key="1">
    <source>
        <dbReference type="ARBA" id="ARBA00005336"/>
    </source>
</evidence>
<gene>
    <name evidence="4" type="ORF">G5B17_10840</name>
</gene>
<dbReference type="InterPro" id="IPR026891">
    <property type="entry name" value="Fn3-like"/>
</dbReference>
<keyword evidence="5" id="KW-1185">Reference proteome</keyword>
<dbReference type="InterPro" id="IPR050288">
    <property type="entry name" value="Cellulose_deg_GH3"/>
</dbReference>
<dbReference type="EMBL" id="JAAITS010000028">
    <property type="protein sequence ID" value="NSG85911.1"/>
    <property type="molecule type" value="Genomic_DNA"/>
</dbReference>
<proteinExistence type="inferred from homology"/>
<comment type="similarity">
    <text evidence="1">Belongs to the glycosyl hydrolase 3 family.</text>
</comment>
<dbReference type="Proteomes" id="UP001644719">
    <property type="component" value="Unassembled WGS sequence"/>
</dbReference>
<dbReference type="InterPro" id="IPR017853">
    <property type="entry name" value="GH"/>
</dbReference>
<dbReference type="Gene3D" id="2.60.40.10">
    <property type="entry name" value="Immunoglobulins"/>
    <property type="match status" value="1"/>
</dbReference>
<dbReference type="SUPFAM" id="SSF52279">
    <property type="entry name" value="Beta-D-glucan exohydrolase, C-terminal domain"/>
    <property type="match status" value="1"/>
</dbReference>
<dbReference type="InterPro" id="IPR002772">
    <property type="entry name" value="Glyco_hydro_3_C"/>
</dbReference>
<dbReference type="SUPFAM" id="SSF51445">
    <property type="entry name" value="(Trans)glycosidases"/>
    <property type="match status" value="1"/>
</dbReference>
<dbReference type="InterPro" id="IPR036881">
    <property type="entry name" value="Glyco_hydro_3_C_sf"/>
</dbReference>
<dbReference type="InterPro" id="IPR036962">
    <property type="entry name" value="Glyco_hydro_3_N_sf"/>
</dbReference>
<dbReference type="InterPro" id="IPR001764">
    <property type="entry name" value="Glyco_hydro_3_N"/>
</dbReference>
<dbReference type="PANTHER" id="PTHR42715">
    <property type="entry name" value="BETA-GLUCOSIDASE"/>
    <property type="match status" value="1"/>
</dbReference>
<dbReference type="Pfam" id="PF01915">
    <property type="entry name" value="Glyco_hydro_3_C"/>
    <property type="match status" value="1"/>
</dbReference>
<dbReference type="InterPro" id="IPR013783">
    <property type="entry name" value="Ig-like_fold"/>
</dbReference>
<evidence type="ECO:0000313" key="4">
    <source>
        <dbReference type="EMBL" id="NSG85911.1"/>
    </source>
</evidence>
<sequence length="803" mass="89096">MNKWTRVKFQPNLPLKESGRVTASKEHILLSKEAAKEGMVLLKNEKNLLPLAEGTRIALFGKGSFDYVKGGGGSGDVMVSYVHNLYDGLKMQEGAVQIYEPLSAFYRTDIQHQYEKGAAPGMTVEPELSPELADGAKAFADVAVVVISRFSGEGWDRSSIECNNEFNPWDTETTMPKISGKIFPDGDFYLTAREKEMLSMVKERFDDIVVVLNIGGIMDLSWVKNDDRISSALLGWQGGMEGGLAMAELLTGKGNPSGKLADTFAADVNDYPSTANFHESFDYVNYTEDIYVGYRYFETLPGAQKKVIYPFGYGLSYTTFGLDTIAMWETENQIFAEVQVTNTGNLAGKEVVQIYFEAPQGLLKKPARQLAAFAKTRLLQPGETQQIRLSFAKADMASYDDLGKIKKSAYILEKGTYKFYIGTSVRDTKESILTMELAENVITKQLTAHLVPTSLKERMLSDGSFEELPQSACNDMNECVFEKMEPGTEEGITPAVRCCARGTLFDNFGRKQFIDVAEGRLSLDDFMAQLSDDDLIHLLGGQPNVGVSNTFGFGNLPDYGVPSIMTADGPAGLRISGECSMNTTAWPCATLLACTWNPALVQQVGQAGAEEVKENNLAVWLTPAVNIHRNPLCGRNFEYYSEDPLIAGKMGAAMVKGIQSQHIAASVKHFAANNKETNRKHSDSRVSERALREIYLKGFEIIVKEAQPWTIMSSYNAINGHRASENRELLEDVLRGEWCFKGMVTTDWWTRAEHYKEIKAGNDVKMGTGFPERVKKAMEMGQLGRPELEHCARRVLELILKID</sequence>
<feature type="domain" description="Fibronectin type III-like" evidence="3">
    <location>
        <begin position="350"/>
        <end position="425"/>
    </location>
</feature>
<reference evidence="4 5" key="1">
    <citation type="journal article" date="2020" name="Cell Host Microbe">
        <title>Functional and Genomic Variation between Human-Derived Isolates of Lachnospiraceae Reveals Inter- and Intra-Species Diversity.</title>
        <authorList>
            <person name="Sorbara M.T."/>
            <person name="Littmann E.R."/>
            <person name="Fontana E."/>
            <person name="Moody T.U."/>
            <person name="Kohout C.E."/>
            <person name="Gjonbalaj M."/>
            <person name="Eaton V."/>
            <person name="Seok R."/>
            <person name="Leiner I.M."/>
            <person name="Pamer E.G."/>
        </authorList>
    </citation>
    <scope>NUCLEOTIDE SEQUENCE [LARGE SCALE GENOMIC DNA]</scope>
    <source>
        <strain evidence="4 5">MSK.17.74</strain>
    </source>
</reference>
<dbReference type="RefSeq" id="WP_173769876.1">
    <property type="nucleotide sequence ID" value="NZ_JAAITS010000028.1"/>
</dbReference>
<dbReference type="Pfam" id="PF14310">
    <property type="entry name" value="Fn3-like"/>
    <property type="match status" value="1"/>
</dbReference>
<organism evidence="4 5">
    <name type="scientific">Blautia faecis</name>
    <dbReference type="NCBI Taxonomy" id="871665"/>
    <lineage>
        <taxon>Bacteria</taxon>
        <taxon>Bacillati</taxon>
        <taxon>Bacillota</taxon>
        <taxon>Clostridia</taxon>
        <taxon>Lachnospirales</taxon>
        <taxon>Lachnospiraceae</taxon>
        <taxon>Blautia</taxon>
    </lineage>
</organism>
<protein>
    <submittedName>
        <fullName evidence="4">Beta-glucosidase</fullName>
    </submittedName>
</protein>
<evidence type="ECO:0000313" key="5">
    <source>
        <dbReference type="Proteomes" id="UP001644719"/>
    </source>
</evidence>
<name>A0ABX2H7M9_9FIRM</name>
<dbReference type="PRINTS" id="PR00133">
    <property type="entry name" value="GLHYDRLASE3"/>
</dbReference>
<comment type="caution">
    <text evidence="4">The sequence shown here is derived from an EMBL/GenBank/DDBJ whole genome shotgun (WGS) entry which is preliminary data.</text>
</comment>
<evidence type="ECO:0000256" key="2">
    <source>
        <dbReference type="ARBA" id="ARBA00022801"/>
    </source>
</evidence>
<dbReference type="PANTHER" id="PTHR42715:SF10">
    <property type="entry name" value="BETA-GLUCOSIDASE"/>
    <property type="match status" value="1"/>
</dbReference>